<keyword evidence="3" id="KW-1185">Reference proteome</keyword>
<evidence type="ECO:0000313" key="3">
    <source>
        <dbReference type="Proteomes" id="UP000094455"/>
    </source>
</evidence>
<dbReference type="Proteomes" id="UP000094455">
    <property type="component" value="Unassembled WGS sequence"/>
</dbReference>
<gene>
    <name evidence="2" type="ORF">PICMEDRAFT_147178</name>
</gene>
<sequence length="146" mass="15625">MRKAKTRQGRKTEKRPKASSMRVHVTRPQPRFVLLILRIAVATTWPPVSRTTTQQRGSSAAAGTAQILYCTGVGIAKVCVVFRSPHDRGHASAMAIPNASAISTSCHCPHHRLLAVSAARLLTAKTTAISVFRFAVFSPPGGCLGP</sequence>
<evidence type="ECO:0000313" key="2">
    <source>
        <dbReference type="EMBL" id="ODQ45908.1"/>
    </source>
</evidence>
<dbReference type="AlphaFoldDB" id="A0A1E3NK20"/>
<protein>
    <submittedName>
        <fullName evidence="2">Uncharacterized protein</fullName>
    </submittedName>
</protein>
<feature type="compositionally biased region" description="Basic residues" evidence="1">
    <location>
        <begin position="1"/>
        <end position="14"/>
    </location>
</feature>
<dbReference type="RefSeq" id="XP_019017021.1">
    <property type="nucleotide sequence ID" value="XM_019160496.1"/>
</dbReference>
<accession>A0A1E3NK20</accession>
<name>A0A1E3NK20_9ASCO</name>
<dbReference type="EMBL" id="KV454004">
    <property type="protein sequence ID" value="ODQ45908.1"/>
    <property type="molecule type" value="Genomic_DNA"/>
</dbReference>
<organism evidence="2 3">
    <name type="scientific">Pichia membranifaciens NRRL Y-2026</name>
    <dbReference type="NCBI Taxonomy" id="763406"/>
    <lineage>
        <taxon>Eukaryota</taxon>
        <taxon>Fungi</taxon>
        <taxon>Dikarya</taxon>
        <taxon>Ascomycota</taxon>
        <taxon>Saccharomycotina</taxon>
        <taxon>Pichiomycetes</taxon>
        <taxon>Pichiales</taxon>
        <taxon>Pichiaceae</taxon>
        <taxon>Pichia</taxon>
    </lineage>
</organism>
<dbReference type="GeneID" id="30177183"/>
<proteinExistence type="predicted"/>
<reference evidence="2 3" key="1">
    <citation type="journal article" date="2016" name="Proc. Natl. Acad. Sci. U.S.A.">
        <title>Comparative genomics of biotechnologically important yeasts.</title>
        <authorList>
            <person name="Riley R."/>
            <person name="Haridas S."/>
            <person name="Wolfe K.H."/>
            <person name="Lopes M.R."/>
            <person name="Hittinger C.T."/>
            <person name="Goeker M."/>
            <person name="Salamov A.A."/>
            <person name="Wisecaver J.H."/>
            <person name="Long T.M."/>
            <person name="Calvey C.H."/>
            <person name="Aerts A.L."/>
            <person name="Barry K.W."/>
            <person name="Choi C."/>
            <person name="Clum A."/>
            <person name="Coughlan A.Y."/>
            <person name="Deshpande S."/>
            <person name="Douglass A.P."/>
            <person name="Hanson S.J."/>
            <person name="Klenk H.-P."/>
            <person name="LaButti K.M."/>
            <person name="Lapidus A."/>
            <person name="Lindquist E.A."/>
            <person name="Lipzen A.M."/>
            <person name="Meier-Kolthoff J.P."/>
            <person name="Ohm R.A."/>
            <person name="Otillar R.P."/>
            <person name="Pangilinan J.L."/>
            <person name="Peng Y."/>
            <person name="Rokas A."/>
            <person name="Rosa C.A."/>
            <person name="Scheuner C."/>
            <person name="Sibirny A.A."/>
            <person name="Slot J.C."/>
            <person name="Stielow J.B."/>
            <person name="Sun H."/>
            <person name="Kurtzman C.P."/>
            <person name="Blackwell M."/>
            <person name="Grigoriev I.V."/>
            <person name="Jeffries T.W."/>
        </authorList>
    </citation>
    <scope>NUCLEOTIDE SEQUENCE [LARGE SCALE GENOMIC DNA]</scope>
    <source>
        <strain evidence="2 3">NRRL Y-2026</strain>
    </source>
</reference>
<evidence type="ECO:0000256" key="1">
    <source>
        <dbReference type="SAM" id="MobiDB-lite"/>
    </source>
</evidence>
<feature type="region of interest" description="Disordered" evidence="1">
    <location>
        <begin position="1"/>
        <end position="23"/>
    </location>
</feature>